<evidence type="ECO:0000313" key="1">
    <source>
        <dbReference type="EMBL" id="MTH47706.1"/>
    </source>
</evidence>
<accession>A0A6L6IQD3</accession>
<dbReference type="Proteomes" id="UP000477739">
    <property type="component" value="Unassembled WGS sequence"/>
</dbReference>
<protein>
    <submittedName>
        <fullName evidence="1">Uncharacterized protein</fullName>
    </submittedName>
</protein>
<dbReference type="Gene3D" id="1.10.530.10">
    <property type="match status" value="1"/>
</dbReference>
<dbReference type="SUPFAM" id="SSF53955">
    <property type="entry name" value="Lysozyme-like"/>
    <property type="match status" value="1"/>
</dbReference>
<comment type="caution">
    <text evidence="1">The sequence shown here is derived from an EMBL/GenBank/DDBJ whole genome shotgun (WGS) entry which is preliminary data.</text>
</comment>
<dbReference type="RefSeq" id="WP_155109236.1">
    <property type="nucleotide sequence ID" value="NZ_WMJZ01000022.1"/>
</dbReference>
<dbReference type="InterPro" id="IPR023346">
    <property type="entry name" value="Lysozyme-like_dom_sf"/>
</dbReference>
<dbReference type="EMBL" id="WMJZ01000022">
    <property type="protein sequence ID" value="MTH47706.1"/>
    <property type="molecule type" value="Genomic_DNA"/>
</dbReference>
<dbReference type="AlphaFoldDB" id="A0A6L6IQD3"/>
<gene>
    <name evidence="1" type="ORF">GJV78_15850</name>
</gene>
<keyword evidence="2" id="KW-1185">Reference proteome</keyword>
<sequence length="169" mass="19853">MTWQDVYTKYGAYVNEDFETDDSARNKIAQYPHCVRSAFWFYCVYKNVVKHAKNDDFNMITALINGGFNGYNDRIKYFNRAVTTLKAEHLSVLNKEAGFLFEDSKIYNYRVYAYSWGRYHDPLSNESGTDKDKLKALQAYRRALTLYEQRNDVRKVSAIKARINALSEF</sequence>
<name>A0A6L6IQD3_9ENTR</name>
<dbReference type="OrthoDB" id="9798982at2"/>
<organism evidence="1 2">
    <name type="scientific">Intestinirhabdus alba</name>
    <dbReference type="NCBI Taxonomy" id="2899544"/>
    <lineage>
        <taxon>Bacteria</taxon>
        <taxon>Pseudomonadati</taxon>
        <taxon>Pseudomonadota</taxon>
        <taxon>Gammaproteobacteria</taxon>
        <taxon>Enterobacterales</taxon>
        <taxon>Enterobacteriaceae</taxon>
        <taxon>Intestinirhabdus</taxon>
    </lineage>
</organism>
<reference evidence="1 2" key="1">
    <citation type="submission" date="2019-11" db="EMBL/GenBank/DDBJ databases">
        <title>Escherichia alba sp. nov. isolated from the gut of plastic-eating superworms Zophobas atratus.</title>
        <authorList>
            <person name="Yang Y."/>
        </authorList>
    </citation>
    <scope>NUCLEOTIDE SEQUENCE [LARGE SCALE GENOMIC DNA]</scope>
    <source>
        <strain evidence="2">BIT-B35</strain>
    </source>
</reference>
<proteinExistence type="predicted"/>
<evidence type="ECO:0000313" key="2">
    <source>
        <dbReference type="Proteomes" id="UP000477739"/>
    </source>
</evidence>